<feature type="disulfide bond" evidence="2">
    <location>
        <begin position="58"/>
        <end position="83"/>
    </location>
</feature>
<dbReference type="PANTHER" id="PTHR37981:SF1">
    <property type="entry name" value="SGNH HYDROLASE-TYPE ESTERASE DOMAIN-CONTAINING PROTEIN"/>
    <property type="match status" value="1"/>
</dbReference>
<dbReference type="InterPro" id="IPR013830">
    <property type="entry name" value="SGNH_hydro"/>
</dbReference>
<dbReference type="Pfam" id="PF13472">
    <property type="entry name" value="Lipase_GDSL_2"/>
    <property type="match status" value="1"/>
</dbReference>
<dbReference type="OrthoDB" id="5503950at2"/>
<dbReference type="InterPro" id="IPR037460">
    <property type="entry name" value="SEST-like"/>
</dbReference>
<dbReference type="InterPro" id="IPR036514">
    <property type="entry name" value="SGNH_hydro_sf"/>
</dbReference>
<dbReference type="EMBL" id="PYBW01000070">
    <property type="protein sequence ID" value="PYC77156.1"/>
    <property type="molecule type" value="Genomic_DNA"/>
</dbReference>
<comment type="caution">
    <text evidence="5">The sequence shown here is derived from an EMBL/GenBank/DDBJ whole genome shotgun (WGS) entry which is preliminary data.</text>
</comment>
<organism evidence="5 6">
    <name type="scientific">Streptomyces tateyamensis</name>
    <dbReference type="NCBI Taxonomy" id="565073"/>
    <lineage>
        <taxon>Bacteria</taxon>
        <taxon>Bacillati</taxon>
        <taxon>Actinomycetota</taxon>
        <taxon>Actinomycetes</taxon>
        <taxon>Kitasatosporales</taxon>
        <taxon>Streptomycetaceae</taxon>
        <taxon>Streptomyces</taxon>
    </lineage>
</organism>
<dbReference type="CDD" id="cd01823">
    <property type="entry name" value="SEST_like"/>
    <property type="match status" value="1"/>
</dbReference>
<dbReference type="PANTHER" id="PTHR37981">
    <property type="entry name" value="LIPASE 2"/>
    <property type="match status" value="1"/>
</dbReference>
<evidence type="ECO:0000256" key="2">
    <source>
        <dbReference type="PIRSR" id="PIRSR637460-2"/>
    </source>
</evidence>
<keyword evidence="6" id="KW-1185">Reference proteome</keyword>
<evidence type="ECO:0000313" key="6">
    <source>
        <dbReference type="Proteomes" id="UP000248039"/>
    </source>
</evidence>
<evidence type="ECO:0000256" key="3">
    <source>
        <dbReference type="SAM" id="SignalP"/>
    </source>
</evidence>
<feature type="disulfide bond" evidence="2">
    <location>
        <begin position="124"/>
        <end position="134"/>
    </location>
</feature>
<dbReference type="GO" id="GO:0019433">
    <property type="term" value="P:triglyceride catabolic process"/>
    <property type="evidence" value="ECO:0007669"/>
    <property type="project" value="TreeGrafter"/>
</dbReference>
<keyword evidence="2" id="KW-1015">Disulfide bond</keyword>
<name>A0A2V4N350_9ACTN</name>
<dbReference type="GO" id="GO:0004806">
    <property type="term" value="F:triacylglycerol lipase activity"/>
    <property type="evidence" value="ECO:0007669"/>
    <property type="project" value="TreeGrafter"/>
</dbReference>
<evidence type="ECO:0000256" key="1">
    <source>
        <dbReference type="PIRSR" id="PIRSR637460-1"/>
    </source>
</evidence>
<feature type="disulfide bond" evidence="2">
    <location>
        <begin position="186"/>
        <end position="232"/>
    </location>
</feature>
<evidence type="ECO:0000259" key="4">
    <source>
        <dbReference type="Pfam" id="PF13472"/>
    </source>
</evidence>
<evidence type="ECO:0000313" key="5">
    <source>
        <dbReference type="EMBL" id="PYC77156.1"/>
    </source>
</evidence>
<keyword evidence="3" id="KW-0732">Signal</keyword>
<feature type="chain" id="PRO_5016048764" evidence="3">
    <location>
        <begin position="30"/>
        <end position="272"/>
    </location>
</feature>
<protein>
    <submittedName>
        <fullName evidence="5">Lipase</fullName>
    </submittedName>
</protein>
<dbReference type="AlphaFoldDB" id="A0A2V4N350"/>
<feature type="domain" description="SGNH hydrolase-type esterase" evidence="4">
    <location>
        <begin position="37"/>
        <end position="259"/>
    </location>
</feature>
<dbReference type="Proteomes" id="UP000248039">
    <property type="component" value="Unassembled WGS sequence"/>
</dbReference>
<proteinExistence type="predicted"/>
<dbReference type="Gene3D" id="3.40.50.1110">
    <property type="entry name" value="SGNH hydrolase"/>
    <property type="match status" value="1"/>
</dbReference>
<accession>A0A2V4N350</accession>
<reference evidence="5 6" key="1">
    <citation type="submission" date="2018-03" db="EMBL/GenBank/DDBJ databases">
        <title>Bioinformatic expansion and discovery of thiopeptide antibiotics.</title>
        <authorList>
            <person name="Schwalen C.J."/>
            <person name="Hudson G.A."/>
            <person name="Mitchell D.A."/>
        </authorList>
    </citation>
    <scope>NUCLEOTIDE SEQUENCE [LARGE SCALE GENOMIC DNA]</scope>
    <source>
        <strain evidence="5 6">ATCC 21389</strain>
    </source>
</reference>
<dbReference type="RefSeq" id="WP_110671145.1">
    <property type="nucleotide sequence ID" value="NZ_PYBW01000070.1"/>
</dbReference>
<feature type="signal peptide" evidence="3">
    <location>
        <begin position="1"/>
        <end position="29"/>
    </location>
</feature>
<gene>
    <name evidence="5" type="ORF">C7C46_19455</name>
</gene>
<feature type="active site" evidence="1">
    <location>
        <position position="253"/>
    </location>
</feature>
<sequence>MIPLLPRRALTAALAAAALLLPVAAPAHADPGTGYVALGDSYAAGVGAGAYDPAAGDCHRSSRAYPALWAADHPGAGFTDLACNGADTQQVLTRQLPQLPAGTGVVTLTAGGNDLEFSDAAVACLQPLTTEDRCDRALDHSAELLRDQLPGRLDQLLGAITRAAPGAEVVVTGYPRLLTEHPAGTCWTGTDGRRARFNQLTDQADDLLRQQAAAHGARFADPRPAFAGHGVCAGPGHEWISGIVLLNPWESFHPTAEGQSQGYLPAVRAVLS</sequence>
<dbReference type="SUPFAM" id="SSF52266">
    <property type="entry name" value="SGNH hydrolase"/>
    <property type="match status" value="1"/>
</dbReference>
<feature type="active site" description="Nucleophile" evidence="1">
    <location>
        <position position="41"/>
    </location>
</feature>